<protein>
    <recommendedName>
        <fullName evidence="4">Calcium channel YVC1-like C-terminal transmembrane domain-containing protein</fullName>
    </recommendedName>
</protein>
<feature type="transmembrane region" description="Helical" evidence="3">
    <location>
        <begin position="399"/>
        <end position="421"/>
    </location>
</feature>
<evidence type="ECO:0000256" key="3">
    <source>
        <dbReference type="SAM" id="Phobius"/>
    </source>
</evidence>
<dbReference type="Pfam" id="PF23317">
    <property type="entry name" value="YVC1_C"/>
    <property type="match status" value="1"/>
</dbReference>
<feature type="domain" description="Calcium channel YVC1-like C-terminal transmembrane" evidence="4">
    <location>
        <begin position="269"/>
        <end position="564"/>
    </location>
</feature>
<dbReference type="GeneID" id="63785372"/>
<accession>A0A1Y2FS86</accession>
<dbReference type="RefSeq" id="XP_040727057.1">
    <property type="nucleotide sequence ID" value="XM_040868773.1"/>
</dbReference>
<keyword evidence="3" id="KW-0812">Transmembrane</keyword>
<dbReference type="OrthoDB" id="310870at2759"/>
<dbReference type="OMA" id="GYACEFV"/>
<keyword evidence="3" id="KW-0472">Membrane</keyword>
<evidence type="ECO:0000313" key="5">
    <source>
        <dbReference type="EMBL" id="ORY85575.1"/>
    </source>
</evidence>
<evidence type="ECO:0000259" key="4">
    <source>
        <dbReference type="Pfam" id="PF23317"/>
    </source>
</evidence>
<sequence length="681" mass="77601">MFRATPGKRTSFQSLRFPDTCPALIEFLTNRICKTIDGPYTFEQLRTLESLKLLISQLKRCDERFLIFALLWCRLQFFTKTDDQHSLDGSRGFACEIAAMRILRRYNSKELLQVLTSDYHALEVPETSQTGIIVTEVSTSQAGPSKNQQTLQVPNERSPLRVDTRTSSPTRRRKQADLEAEPLAQEKVGARTFTAMEVAIVAEAKHFIASQIVQDMLTEIWNGEIVFWSDISSDEYKKAQYYDSEDREFWDFARLRVPKYHFLIEWINFTILTAFYIAVVVKREYQTLGWLEVLLAVYFLGFAYNEYDQYRESGDSSFYLANPFNYLDLGMIAISFCWMYLRAVGVAKGDVDLVARSYDVLSLQGVLLVPRLFSFLSLNQHFATLFQCLRRLVVDFTRFLVLIVALFTGFLVTFAVLGRQSYNVEEISWMLVRIFFGNSFLAFDSMRIIDPVFGPPLMVIFVIFSQILLTTALISILSNSFAQVMSNSREEYLFLFATTCLESAKSDHMVILSPPFNLIPLFVVRPLRLCFPSGHPTLTRAKILILNVTHAPFVLLVSLYERSWFKPQPTDAWRRRIAKGASRSSSFHDQLTRQASNHTVARIKAGLGLNIGLLAGVGAAKARSEDGSTDDEEGLDTGVMLDPSPATNELFNDATRARLERMEHEIGQLKSMLKEALSKHS</sequence>
<keyword evidence="6" id="KW-1185">Reference proteome</keyword>
<dbReference type="PANTHER" id="PTHR35859">
    <property type="entry name" value="NONSELECTIVE CATION CHANNEL PROTEIN"/>
    <property type="match status" value="1"/>
</dbReference>
<dbReference type="EMBL" id="MCFI01000004">
    <property type="protein sequence ID" value="ORY85575.1"/>
    <property type="molecule type" value="Genomic_DNA"/>
</dbReference>
<dbReference type="AlphaFoldDB" id="A0A1Y2FS86"/>
<feature type="transmembrane region" description="Helical" evidence="3">
    <location>
        <begin position="457"/>
        <end position="477"/>
    </location>
</feature>
<evidence type="ECO:0000313" key="6">
    <source>
        <dbReference type="Proteomes" id="UP000193685"/>
    </source>
</evidence>
<evidence type="ECO:0000256" key="1">
    <source>
        <dbReference type="SAM" id="Coils"/>
    </source>
</evidence>
<evidence type="ECO:0000256" key="2">
    <source>
        <dbReference type="SAM" id="MobiDB-lite"/>
    </source>
</evidence>
<feature type="compositionally biased region" description="Polar residues" evidence="2">
    <location>
        <begin position="138"/>
        <end position="155"/>
    </location>
</feature>
<dbReference type="InterPro" id="IPR056336">
    <property type="entry name" value="YVC1_C"/>
</dbReference>
<dbReference type="Proteomes" id="UP000193685">
    <property type="component" value="Unassembled WGS sequence"/>
</dbReference>
<keyword evidence="1" id="KW-0175">Coiled coil</keyword>
<feature type="transmembrane region" description="Helical" evidence="3">
    <location>
        <begin position="262"/>
        <end position="281"/>
    </location>
</feature>
<feature type="coiled-coil region" evidence="1">
    <location>
        <begin position="652"/>
        <end position="679"/>
    </location>
</feature>
<feature type="region of interest" description="Disordered" evidence="2">
    <location>
        <begin position="622"/>
        <end position="647"/>
    </location>
</feature>
<gene>
    <name evidence="5" type="ORF">BCR37DRAFT_377258</name>
</gene>
<feature type="region of interest" description="Disordered" evidence="2">
    <location>
        <begin position="138"/>
        <end position="181"/>
    </location>
</feature>
<keyword evidence="3" id="KW-1133">Transmembrane helix</keyword>
<name>A0A1Y2FS86_PROLT</name>
<reference evidence="5 6" key="1">
    <citation type="submission" date="2016-07" db="EMBL/GenBank/DDBJ databases">
        <title>Pervasive Adenine N6-methylation of Active Genes in Fungi.</title>
        <authorList>
            <consortium name="DOE Joint Genome Institute"/>
            <person name="Mondo S.J."/>
            <person name="Dannebaum R.O."/>
            <person name="Kuo R.C."/>
            <person name="Labutti K."/>
            <person name="Haridas S."/>
            <person name="Kuo A."/>
            <person name="Salamov A."/>
            <person name="Ahrendt S.R."/>
            <person name="Lipzen A."/>
            <person name="Sullivan W."/>
            <person name="Andreopoulos W.B."/>
            <person name="Clum A."/>
            <person name="Lindquist E."/>
            <person name="Daum C."/>
            <person name="Ramamoorthy G.K."/>
            <person name="Gryganskyi A."/>
            <person name="Culley D."/>
            <person name="Magnuson J.K."/>
            <person name="James T.Y."/>
            <person name="O'Malley M.A."/>
            <person name="Stajich J.E."/>
            <person name="Spatafora J.W."/>
            <person name="Visel A."/>
            <person name="Grigoriev I.V."/>
        </authorList>
    </citation>
    <scope>NUCLEOTIDE SEQUENCE [LARGE SCALE GENOMIC DNA]</scope>
    <source>
        <strain evidence="5 6">12-1054</strain>
    </source>
</reference>
<organism evidence="5 6">
    <name type="scientific">Protomyces lactucae-debilis</name>
    <dbReference type="NCBI Taxonomy" id="2754530"/>
    <lineage>
        <taxon>Eukaryota</taxon>
        <taxon>Fungi</taxon>
        <taxon>Dikarya</taxon>
        <taxon>Ascomycota</taxon>
        <taxon>Taphrinomycotina</taxon>
        <taxon>Taphrinomycetes</taxon>
        <taxon>Taphrinales</taxon>
        <taxon>Protomycetaceae</taxon>
        <taxon>Protomyces</taxon>
    </lineage>
</organism>
<proteinExistence type="predicted"/>
<feature type="transmembrane region" description="Helical" evidence="3">
    <location>
        <begin position="287"/>
        <end position="304"/>
    </location>
</feature>
<dbReference type="PANTHER" id="PTHR35859:SF5">
    <property type="entry name" value="ION TRANSPORT DOMAIN-CONTAINING PROTEIN"/>
    <property type="match status" value="1"/>
</dbReference>
<dbReference type="STRING" id="56484.A0A1Y2FS86"/>
<comment type="caution">
    <text evidence="5">The sequence shown here is derived from an EMBL/GenBank/DDBJ whole genome shotgun (WGS) entry which is preliminary data.</text>
</comment>
<dbReference type="InterPro" id="IPR052971">
    <property type="entry name" value="TRP_calcium_channel"/>
</dbReference>
<feature type="transmembrane region" description="Helical" evidence="3">
    <location>
        <begin position="324"/>
        <end position="341"/>
    </location>
</feature>